<dbReference type="PROSITE" id="PS51257">
    <property type="entry name" value="PROKAR_LIPOPROTEIN"/>
    <property type="match status" value="1"/>
</dbReference>
<gene>
    <name evidence="1" type="ordered locus">Turpa_1490</name>
</gene>
<dbReference type="HOGENOM" id="CLU_1502857_0_0_12"/>
<proteinExistence type="predicted"/>
<name>I4B4D1_TURPD</name>
<evidence type="ECO:0000313" key="1">
    <source>
        <dbReference type="EMBL" id="AFM12138.1"/>
    </source>
</evidence>
<reference evidence="1 2" key="1">
    <citation type="submission" date="2012-06" db="EMBL/GenBank/DDBJ databases">
        <title>The complete chromosome of genome of Turneriella parva DSM 21527.</title>
        <authorList>
            <consortium name="US DOE Joint Genome Institute (JGI-PGF)"/>
            <person name="Lucas S."/>
            <person name="Han J."/>
            <person name="Lapidus A."/>
            <person name="Bruce D."/>
            <person name="Goodwin L."/>
            <person name="Pitluck S."/>
            <person name="Peters L."/>
            <person name="Kyrpides N."/>
            <person name="Mavromatis K."/>
            <person name="Ivanova N."/>
            <person name="Mikhailova N."/>
            <person name="Chertkov O."/>
            <person name="Detter J.C."/>
            <person name="Tapia R."/>
            <person name="Han C."/>
            <person name="Land M."/>
            <person name="Hauser L."/>
            <person name="Markowitz V."/>
            <person name="Cheng J.-F."/>
            <person name="Hugenholtz P."/>
            <person name="Woyke T."/>
            <person name="Wu D."/>
            <person name="Gronow S."/>
            <person name="Wellnitz S."/>
            <person name="Brambilla E."/>
            <person name="Klenk H.-P."/>
            <person name="Eisen J.A."/>
        </authorList>
    </citation>
    <scope>NUCLEOTIDE SEQUENCE [LARGE SCALE GENOMIC DNA]</scope>
    <source>
        <strain evidence="2">ATCC BAA-1111 / DSM 21527 / NCTC 11395 / H</strain>
    </source>
</reference>
<evidence type="ECO:0008006" key="3">
    <source>
        <dbReference type="Google" id="ProtNLM"/>
    </source>
</evidence>
<dbReference type="AlphaFoldDB" id="I4B4D1"/>
<dbReference type="KEGG" id="tpx:Turpa_1490"/>
<dbReference type="STRING" id="869212.Turpa_1490"/>
<evidence type="ECO:0000313" key="2">
    <source>
        <dbReference type="Proteomes" id="UP000006048"/>
    </source>
</evidence>
<sequence length="179" mass="20192">MRQRKIRFFALCTILSLLTGCSAISRWLLVNRTDETVRVTIQFADSEFSPEEIRLYKIQFLLDDDVGGIDFFTVFEDTAVSKPVEFDKLRKTFIFDLAQNEYADILLSSFAPANRVSVRIQGESGRYAEISGTVAQPTSAYIKPSDLLITRGTSCTPVRNAYRCVTKIKSDMLAAQPNK</sequence>
<keyword evidence="2" id="KW-1185">Reference proteome</keyword>
<organism evidence="1 2">
    <name type="scientific">Turneriella parva (strain ATCC BAA-1111 / DSM 21527 / NCTC 11395 / H)</name>
    <name type="common">Leptospira parva</name>
    <dbReference type="NCBI Taxonomy" id="869212"/>
    <lineage>
        <taxon>Bacteria</taxon>
        <taxon>Pseudomonadati</taxon>
        <taxon>Spirochaetota</taxon>
        <taxon>Spirochaetia</taxon>
        <taxon>Leptospirales</taxon>
        <taxon>Leptospiraceae</taxon>
        <taxon>Turneriella</taxon>
    </lineage>
</organism>
<accession>I4B4D1</accession>
<dbReference type="EMBL" id="CP002959">
    <property type="protein sequence ID" value="AFM12138.1"/>
    <property type="molecule type" value="Genomic_DNA"/>
</dbReference>
<dbReference type="RefSeq" id="WP_014802652.1">
    <property type="nucleotide sequence ID" value="NC_018020.1"/>
</dbReference>
<dbReference type="Proteomes" id="UP000006048">
    <property type="component" value="Chromosome"/>
</dbReference>
<protein>
    <recommendedName>
        <fullName evidence="3">Lipoprotein</fullName>
    </recommendedName>
</protein>